<dbReference type="OrthoDB" id="9803619at2"/>
<dbReference type="SMART" id="SM00471">
    <property type="entry name" value="HDc"/>
    <property type="match status" value="1"/>
</dbReference>
<dbReference type="Pfam" id="PF01966">
    <property type="entry name" value="HD"/>
    <property type="match status" value="1"/>
</dbReference>
<proteinExistence type="predicted"/>
<dbReference type="RefSeq" id="WP_141915816.1">
    <property type="nucleotide sequence ID" value="NZ_BAAAYS010000030.1"/>
</dbReference>
<keyword evidence="5" id="KW-1185">Reference proteome</keyword>
<dbReference type="GO" id="GO:0008832">
    <property type="term" value="F:dGTPase activity"/>
    <property type="evidence" value="ECO:0007669"/>
    <property type="project" value="TreeGrafter"/>
</dbReference>
<keyword evidence="1" id="KW-0378">Hydrolase</keyword>
<organism evidence="4 5">
    <name type="scientific">Klugiella xanthotipulae</name>
    <dbReference type="NCBI Taxonomy" id="244735"/>
    <lineage>
        <taxon>Bacteria</taxon>
        <taxon>Bacillati</taxon>
        <taxon>Actinomycetota</taxon>
        <taxon>Actinomycetes</taxon>
        <taxon>Micrococcales</taxon>
        <taxon>Microbacteriaceae</taxon>
        <taxon>Klugiella</taxon>
    </lineage>
</organism>
<feature type="domain" description="HD" evidence="3">
    <location>
        <begin position="93"/>
        <end position="280"/>
    </location>
</feature>
<accession>A0A543I5N9</accession>
<dbReference type="Pfam" id="PF13286">
    <property type="entry name" value="HD_assoc"/>
    <property type="match status" value="1"/>
</dbReference>
<dbReference type="InterPro" id="IPR026875">
    <property type="entry name" value="PHydrolase_assoc_dom"/>
</dbReference>
<dbReference type="InterPro" id="IPR050135">
    <property type="entry name" value="dGTPase-like"/>
</dbReference>
<dbReference type="NCBIfam" id="TIGR01353">
    <property type="entry name" value="dGTP_triPase"/>
    <property type="match status" value="1"/>
</dbReference>
<dbReference type="InterPro" id="IPR006674">
    <property type="entry name" value="HD_domain"/>
</dbReference>
<evidence type="ECO:0000256" key="2">
    <source>
        <dbReference type="SAM" id="MobiDB-lite"/>
    </source>
</evidence>
<dbReference type="PROSITE" id="PS51831">
    <property type="entry name" value="HD"/>
    <property type="match status" value="1"/>
</dbReference>
<evidence type="ECO:0000313" key="5">
    <source>
        <dbReference type="Proteomes" id="UP000318331"/>
    </source>
</evidence>
<dbReference type="InterPro" id="IPR003607">
    <property type="entry name" value="HD/PDEase_dom"/>
</dbReference>
<dbReference type="InterPro" id="IPR006261">
    <property type="entry name" value="dGTPase"/>
</dbReference>
<dbReference type="Proteomes" id="UP000318331">
    <property type="component" value="Unassembled WGS sequence"/>
</dbReference>
<dbReference type="CDD" id="cd00077">
    <property type="entry name" value="HDc"/>
    <property type="match status" value="1"/>
</dbReference>
<reference evidence="4 5" key="1">
    <citation type="submission" date="2019-06" db="EMBL/GenBank/DDBJ databases">
        <title>Sequencing the genomes of 1000 actinobacteria strains.</title>
        <authorList>
            <person name="Klenk H.-P."/>
        </authorList>
    </citation>
    <scope>NUCLEOTIDE SEQUENCE [LARGE SCALE GENOMIC DNA]</scope>
    <source>
        <strain evidence="4 5">DSM 18031</strain>
    </source>
</reference>
<dbReference type="PANTHER" id="PTHR11373">
    <property type="entry name" value="DEOXYNUCLEOSIDE TRIPHOSPHATE TRIPHOSPHOHYDROLASE"/>
    <property type="match status" value="1"/>
</dbReference>
<protein>
    <submittedName>
        <fullName evidence="4">dGTPase</fullName>
    </submittedName>
</protein>
<dbReference type="PANTHER" id="PTHR11373:SF32">
    <property type="entry name" value="DEOXYGUANOSINETRIPHOSPHATE TRIPHOSPHOHYDROLASE"/>
    <property type="match status" value="1"/>
</dbReference>
<dbReference type="GO" id="GO:0006203">
    <property type="term" value="P:dGTP catabolic process"/>
    <property type="evidence" value="ECO:0007669"/>
    <property type="project" value="TreeGrafter"/>
</dbReference>
<name>A0A543I5N9_9MICO</name>
<sequence>MTTHPGPAQPDHTPTSPVTIDLDPGSQPLAHAPAGLDPRHARAVPEAADPHAHPTTDFRTDLERLRFSPYFSRLSAVTQVIPQANVGPVIHNRLTHTIKVASVARTIAVGLQADTGQAGDILRALGGCDPIVVQAAASAHDLGHPPFGHLGERVLDRVARERLGLPEGFEGNAQTFRILTELDTHGAAQPGLNLTSAVRAAVLKYPWTRLEWRDNFTELPPHERPHGVGEVTPTGAHKFSVYGLHAREVATVRAAYPAIGPWQQTVECQVMDIADDIAYSIHDLDDFYRAGVLQQASVSAELRTWLRDQTLLARTPLADLTARPRDPGNSLELLRRRIVSRDAWIANDDAFRAAVERVNEELVDDLLAVPFDGGIATERSLSAFIRSWLDRFQRSIVVDPAPQVRSGHVRLERQAWHDVIVLKFVHTRFVLDNPDLATAQRGQAHLMEVLVLGLEEWLTDRNDVGRAPRRLIESAEATTESYRHLRADSPELLSGPTDDESIQRRGRGRAVIDYVASLTDAQAISMAGLIRGVG</sequence>
<evidence type="ECO:0000259" key="3">
    <source>
        <dbReference type="PROSITE" id="PS51831"/>
    </source>
</evidence>
<dbReference type="Gene3D" id="1.10.3210.10">
    <property type="entry name" value="Hypothetical protein af1432"/>
    <property type="match status" value="1"/>
</dbReference>
<evidence type="ECO:0000313" key="4">
    <source>
        <dbReference type="EMBL" id="TQM65861.1"/>
    </source>
</evidence>
<dbReference type="EMBL" id="VFPN01000001">
    <property type="protein sequence ID" value="TQM65861.1"/>
    <property type="molecule type" value="Genomic_DNA"/>
</dbReference>
<gene>
    <name evidence="4" type="ORF">FB466_0678</name>
</gene>
<feature type="region of interest" description="Disordered" evidence="2">
    <location>
        <begin position="1"/>
        <end position="36"/>
    </location>
</feature>
<comment type="caution">
    <text evidence="4">The sequence shown here is derived from an EMBL/GenBank/DDBJ whole genome shotgun (WGS) entry which is preliminary data.</text>
</comment>
<dbReference type="AlphaFoldDB" id="A0A543I5N9"/>
<evidence type="ECO:0000256" key="1">
    <source>
        <dbReference type="ARBA" id="ARBA00022801"/>
    </source>
</evidence>
<dbReference type="SUPFAM" id="SSF109604">
    <property type="entry name" value="HD-domain/PDEase-like"/>
    <property type="match status" value="1"/>
</dbReference>